<evidence type="ECO:0000313" key="2">
    <source>
        <dbReference type="Proteomes" id="UP000233491"/>
    </source>
</evidence>
<accession>A0A1I4U8E7</accession>
<comment type="caution">
    <text evidence="1">The sequence shown here is derived from an EMBL/GenBank/DDBJ whole genome shotgun (WGS) entry which is preliminary data.</text>
</comment>
<gene>
    <name evidence="1" type="ORF">CXZ10_00480</name>
</gene>
<dbReference type="InterPro" id="IPR008320">
    <property type="entry name" value="UCP032025"/>
</dbReference>
<reference evidence="1 2" key="1">
    <citation type="submission" date="2017-12" db="EMBL/GenBank/DDBJ databases">
        <title>Anaerobic carbon monoxide metabolism by Pleomorphomonas carboxyditropha sp. nov., a new mesophilic hydrogenogenic carboxidotroph.</title>
        <authorList>
            <person name="Esquivel-Elizondo S."/>
            <person name="Krajmalnik-Brown R."/>
        </authorList>
    </citation>
    <scope>NUCLEOTIDE SEQUENCE [LARGE SCALE GENOMIC DNA]</scope>
    <source>
        <strain evidence="1 2">R5-392</strain>
    </source>
</reference>
<dbReference type="RefSeq" id="WP_101286991.1">
    <property type="nucleotide sequence ID" value="NZ_FOUQ01000007.1"/>
</dbReference>
<organism evidence="1 2">
    <name type="scientific">Pleomorphomonas diazotrophica</name>
    <dbReference type="NCBI Taxonomy" id="1166257"/>
    <lineage>
        <taxon>Bacteria</taxon>
        <taxon>Pseudomonadati</taxon>
        <taxon>Pseudomonadota</taxon>
        <taxon>Alphaproteobacteria</taxon>
        <taxon>Hyphomicrobiales</taxon>
        <taxon>Pleomorphomonadaceae</taxon>
        <taxon>Pleomorphomonas</taxon>
    </lineage>
</organism>
<protein>
    <submittedName>
        <fullName evidence="1">DUF1489 domain-containing protein</fullName>
    </submittedName>
</protein>
<keyword evidence="2" id="KW-1185">Reference proteome</keyword>
<dbReference type="OrthoDB" id="9798292at2"/>
<proteinExistence type="predicted"/>
<name>A0A1I4U8E7_9HYPH</name>
<dbReference type="PIRSF" id="PIRSF032025">
    <property type="entry name" value="UCP032025"/>
    <property type="match status" value="1"/>
</dbReference>
<dbReference type="EMBL" id="PJNW01000001">
    <property type="protein sequence ID" value="PKR91228.1"/>
    <property type="molecule type" value="Genomic_DNA"/>
</dbReference>
<evidence type="ECO:0000313" key="1">
    <source>
        <dbReference type="EMBL" id="PKR91228.1"/>
    </source>
</evidence>
<dbReference type="Pfam" id="PF07370">
    <property type="entry name" value="DUF1489"/>
    <property type="match status" value="1"/>
</dbReference>
<sequence>MPLHIIKLCVGVETVEELDQWYREEVLIHAARGESYERIHVTRMFPKRVEEVLDGGSLYWVIKGIVQVRQRILDLRPMRGGDGIDRCGIVLDPELHRTEYKPCRAFQGWRYLPDKEAPADIRQSEILGDIPEGMRRALRELALI</sequence>
<dbReference type="AlphaFoldDB" id="A0A1I4U8E7"/>
<dbReference type="Proteomes" id="UP000233491">
    <property type="component" value="Unassembled WGS sequence"/>
</dbReference>